<keyword evidence="6 8" id="KW-1133">Transmembrane helix</keyword>
<keyword evidence="9" id="KW-0614">Plasmid</keyword>
<dbReference type="EMBL" id="CP007144">
    <property type="protein sequence ID" value="AHJ95584.1"/>
    <property type="molecule type" value="Genomic_DNA"/>
</dbReference>
<protein>
    <submittedName>
        <fullName evidence="9">ABC transporter, permease component</fullName>
    </submittedName>
</protein>
<dbReference type="PATRIC" id="fig|1227739.3.peg.269"/>
<dbReference type="GO" id="GO:0005886">
    <property type="term" value="C:plasma membrane"/>
    <property type="evidence" value="ECO:0007669"/>
    <property type="project" value="UniProtKB-SubCell"/>
</dbReference>
<comment type="similarity">
    <text evidence="2">Belongs to the binding-protein-dependent transport system permease family. FecCD subfamily.</text>
</comment>
<keyword evidence="3" id="KW-0813">Transport</keyword>
<dbReference type="eggNOG" id="COG0609">
    <property type="taxonomic scope" value="Bacteria"/>
</dbReference>
<feature type="transmembrane region" description="Helical" evidence="8">
    <location>
        <begin position="270"/>
        <end position="299"/>
    </location>
</feature>
<feature type="transmembrane region" description="Helical" evidence="8">
    <location>
        <begin position="210"/>
        <end position="242"/>
    </location>
</feature>
<dbReference type="Proteomes" id="UP000019423">
    <property type="component" value="Plasmid pHsw1"/>
</dbReference>
<dbReference type="Gene3D" id="1.10.3470.10">
    <property type="entry name" value="ABC transporter involved in vitamin B12 uptake, BtuC"/>
    <property type="match status" value="1"/>
</dbReference>
<feature type="transmembrane region" description="Helical" evidence="8">
    <location>
        <begin position="178"/>
        <end position="198"/>
    </location>
</feature>
<dbReference type="InterPro" id="IPR037294">
    <property type="entry name" value="ABC_BtuC-like"/>
</dbReference>
<dbReference type="GO" id="GO:0022857">
    <property type="term" value="F:transmembrane transporter activity"/>
    <property type="evidence" value="ECO:0007669"/>
    <property type="project" value="InterPro"/>
</dbReference>
<evidence type="ECO:0000256" key="6">
    <source>
        <dbReference type="ARBA" id="ARBA00022989"/>
    </source>
</evidence>
<feature type="transmembrane region" description="Helical" evidence="8">
    <location>
        <begin position="117"/>
        <end position="140"/>
    </location>
</feature>
<feature type="transmembrane region" description="Helical" evidence="8">
    <location>
        <begin position="30"/>
        <end position="63"/>
    </location>
</feature>
<proteinExistence type="inferred from homology"/>
<dbReference type="KEGG" id="hsw:Hsw_PA0251"/>
<dbReference type="PANTHER" id="PTHR30472:SF41">
    <property type="entry name" value="TRANSPORT SYSTEM PERMEASE PROTEIN"/>
    <property type="match status" value="1"/>
</dbReference>
<dbReference type="GO" id="GO:0033214">
    <property type="term" value="P:siderophore-iron import into cell"/>
    <property type="evidence" value="ECO:0007669"/>
    <property type="project" value="TreeGrafter"/>
</dbReference>
<organism evidence="9 10">
    <name type="scientific">Hymenobacter swuensis DY53</name>
    <dbReference type="NCBI Taxonomy" id="1227739"/>
    <lineage>
        <taxon>Bacteria</taxon>
        <taxon>Pseudomonadati</taxon>
        <taxon>Bacteroidota</taxon>
        <taxon>Cytophagia</taxon>
        <taxon>Cytophagales</taxon>
        <taxon>Hymenobacteraceae</taxon>
        <taxon>Hymenobacter</taxon>
    </lineage>
</organism>
<dbReference type="AlphaFoldDB" id="W8ER17"/>
<dbReference type="HOGENOM" id="CLU_013016_0_0_10"/>
<evidence type="ECO:0000256" key="4">
    <source>
        <dbReference type="ARBA" id="ARBA00022475"/>
    </source>
</evidence>
<dbReference type="InterPro" id="IPR000522">
    <property type="entry name" value="ABC_transptr_permease_BtuC"/>
</dbReference>
<dbReference type="PANTHER" id="PTHR30472">
    <property type="entry name" value="FERRIC ENTEROBACTIN TRANSPORT SYSTEM PERMEASE PROTEIN"/>
    <property type="match status" value="1"/>
</dbReference>
<evidence type="ECO:0000256" key="7">
    <source>
        <dbReference type="ARBA" id="ARBA00023136"/>
    </source>
</evidence>
<gene>
    <name evidence="9" type="ORF">Hsw_PA0251</name>
</gene>
<feature type="transmembrane region" description="Helical" evidence="8">
    <location>
        <begin position="339"/>
        <end position="359"/>
    </location>
</feature>
<reference evidence="9 10" key="1">
    <citation type="submission" date="2014-01" db="EMBL/GenBank/DDBJ databases">
        <title>Complete sequence of plasmid1 of ionizing-radiation resistance bacterium Hymenobacter swuensis DY53.</title>
        <authorList>
            <person name="Jung J.-H."/>
            <person name="Jeong S.-W."/>
            <person name="Joe M.-H."/>
            <person name="Cho y.-j."/>
            <person name="Kim M.-K."/>
            <person name="Lim S.-Y."/>
        </authorList>
    </citation>
    <scope>NUCLEOTIDE SEQUENCE [LARGE SCALE GENOMIC DNA]</scope>
    <source>
        <strain evidence="9 10">DY53</strain>
        <plasmid evidence="9 10">pHsw1</plasmid>
    </source>
</reference>
<evidence type="ECO:0000256" key="1">
    <source>
        <dbReference type="ARBA" id="ARBA00004651"/>
    </source>
</evidence>
<evidence type="ECO:0000256" key="5">
    <source>
        <dbReference type="ARBA" id="ARBA00022692"/>
    </source>
</evidence>
<keyword evidence="5 8" id="KW-0812">Transmembrane</keyword>
<feature type="transmembrane region" description="Helical" evidence="8">
    <location>
        <begin position="152"/>
        <end position="172"/>
    </location>
</feature>
<name>W8ER17_9BACT</name>
<keyword evidence="10" id="KW-1185">Reference proteome</keyword>
<accession>W8ER17</accession>
<keyword evidence="4" id="KW-1003">Cell membrane</keyword>
<dbReference type="Pfam" id="PF01032">
    <property type="entry name" value="FecCD"/>
    <property type="match status" value="1"/>
</dbReference>
<keyword evidence="7 8" id="KW-0472">Membrane</keyword>
<evidence type="ECO:0000313" key="9">
    <source>
        <dbReference type="EMBL" id="AHJ95584.1"/>
    </source>
</evidence>
<dbReference type="CDD" id="cd06550">
    <property type="entry name" value="TM_ABC_iron-siderophores_like"/>
    <property type="match status" value="1"/>
</dbReference>
<sequence>MSSSLLRAAPAVHPARLPVPAAGAGRNITWLLVLALLVGLGFVLDIALGSVSIPLPAVVRILLRQPIDTPAWEFIVREIRLPKALTALAVGSGLAVSGLQMQTLFRNPLAGPSVLGLTAGAGLGVAAVMLASGSAAGSLAIRALGVGGSWGLVLAATTGAALVMGLVLALSGRVRDNVVLLIVGMMIASVTGAIVSLWQYFSAPEQIQEYLLWTFGSLGGVTGSHLAVLASVVTVGLVLAFASAKSLNALLLGENYARSMGLVVGRSRTLIILSTSLLAGSITAFCGPIGFVGIAVPHLTRALLRTADHRLLLPASCLAGAALTLGCDCIAQLPGSQATLPLSVVTSLLGAPVVLWVVLRRQNIRSSFS</sequence>
<evidence type="ECO:0000256" key="2">
    <source>
        <dbReference type="ARBA" id="ARBA00007935"/>
    </source>
</evidence>
<dbReference type="SUPFAM" id="SSF81345">
    <property type="entry name" value="ABC transporter involved in vitamin B12 uptake, BtuC"/>
    <property type="match status" value="1"/>
</dbReference>
<geneLocation type="plasmid" evidence="9 10">
    <name>pHsw1</name>
</geneLocation>
<evidence type="ECO:0000256" key="8">
    <source>
        <dbReference type="SAM" id="Phobius"/>
    </source>
</evidence>
<comment type="subcellular location">
    <subcellularLocation>
        <location evidence="1">Cell membrane</location>
        <topology evidence="1">Multi-pass membrane protein</topology>
    </subcellularLocation>
</comment>
<evidence type="ECO:0000313" key="10">
    <source>
        <dbReference type="Proteomes" id="UP000019423"/>
    </source>
</evidence>
<evidence type="ECO:0000256" key="3">
    <source>
        <dbReference type="ARBA" id="ARBA00022448"/>
    </source>
</evidence>